<proteinExistence type="predicted"/>
<evidence type="ECO:0000256" key="1">
    <source>
        <dbReference type="SAM" id="SignalP"/>
    </source>
</evidence>
<keyword evidence="2" id="KW-0418">Kinase</keyword>
<keyword evidence="2" id="KW-0808">Transferase</keyword>
<dbReference type="EMBL" id="JAUIZM010000001">
    <property type="protein sequence ID" value="KAK1404281.1"/>
    <property type="molecule type" value="Genomic_DNA"/>
</dbReference>
<feature type="signal peptide" evidence="1">
    <location>
        <begin position="1"/>
        <end position="19"/>
    </location>
</feature>
<dbReference type="GO" id="GO:0016301">
    <property type="term" value="F:kinase activity"/>
    <property type="evidence" value="ECO:0007669"/>
    <property type="project" value="UniProtKB-KW"/>
</dbReference>
<gene>
    <name evidence="2" type="ORF">POM88_003886</name>
</gene>
<keyword evidence="1" id="KW-0732">Signal</keyword>
<keyword evidence="3" id="KW-1185">Reference proteome</keyword>
<keyword evidence="2" id="KW-0675">Receptor</keyword>
<dbReference type="AlphaFoldDB" id="A0AAD8NDG6"/>
<protein>
    <submittedName>
        <fullName evidence="2">Wall-associated receptor kinase-like 14</fullName>
    </submittedName>
</protein>
<accession>A0AAD8NDG6</accession>
<organism evidence="2 3">
    <name type="scientific">Heracleum sosnowskyi</name>
    <dbReference type="NCBI Taxonomy" id="360622"/>
    <lineage>
        <taxon>Eukaryota</taxon>
        <taxon>Viridiplantae</taxon>
        <taxon>Streptophyta</taxon>
        <taxon>Embryophyta</taxon>
        <taxon>Tracheophyta</taxon>
        <taxon>Spermatophyta</taxon>
        <taxon>Magnoliopsida</taxon>
        <taxon>eudicotyledons</taxon>
        <taxon>Gunneridae</taxon>
        <taxon>Pentapetalae</taxon>
        <taxon>asterids</taxon>
        <taxon>campanulids</taxon>
        <taxon>Apiales</taxon>
        <taxon>Apiaceae</taxon>
        <taxon>Apioideae</taxon>
        <taxon>apioid superclade</taxon>
        <taxon>Tordylieae</taxon>
        <taxon>Tordyliinae</taxon>
        <taxon>Heracleum</taxon>
    </lineage>
</organism>
<evidence type="ECO:0000313" key="3">
    <source>
        <dbReference type="Proteomes" id="UP001237642"/>
    </source>
</evidence>
<reference evidence="2" key="2">
    <citation type="submission" date="2023-05" db="EMBL/GenBank/DDBJ databases">
        <authorList>
            <person name="Schelkunov M.I."/>
        </authorList>
    </citation>
    <scope>NUCLEOTIDE SEQUENCE</scope>
    <source>
        <strain evidence="2">Hsosn_3</strain>
        <tissue evidence="2">Leaf</tissue>
    </source>
</reference>
<feature type="chain" id="PRO_5042021996" evidence="1">
    <location>
        <begin position="20"/>
        <end position="169"/>
    </location>
</feature>
<dbReference type="Proteomes" id="UP001237642">
    <property type="component" value="Unassembled WGS sequence"/>
</dbReference>
<evidence type="ECO:0000313" key="2">
    <source>
        <dbReference type="EMBL" id="KAK1404281.1"/>
    </source>
</evidence>
<reference evidence="2" key="1">
    <citation type="submission" date="2023-02" db="EMBL/GenBank/DDBJ databases">
        <title>Genome of toxic invasive species Heracleum sosnowskyi carries increased number of genes despite the absence of recent whole-genome duplications.</title>
        <authorList>
            <person name="Schelkunov M."/>
            <person name="Shtratnikova V."/>
            <person name="Makarenko M."/>
            <person name="Klepikova A."/>
            <person name="Omelchenko D."/>
            <person name="Novikova G."/>
            <person name="Obukhova E."/>
            <person name="Bogdanov V."/>
            <person name="Penin A."/>
            <person name="Logacheva M."/>
        </authorList>
    </citation>
    <scope>NUCLEOTIDE SEQUENCE</scope>
    <source>
        <strain evidence="2">Hsosn_3</strain>
        <tissue evidence="2">Leaf</tissue>
    </source>
</reference>
<name>A0AAD8NDG6_9APIA</name>
<comment type="caution">
    <text evidence="2">The sequence shown here is derived from an EMBL/GenBank/DDBJ whole genome shotgun (WGS) entry which is preliminary data.</text>
</comment>
<sequence length="169" mass="18404">MIVTATMVTIIFLLSSLEATDSPPCNRTCGTQTKVQYPFGFSPGCEIELNCANNANIQIGDFHVLNVTSDSILVNIPGKCNRSIDIIKQLIGKNYAPTSTNSYLLQNCTGPVRGCGISLRDLFGNVSCYREENRGVEFTTYEALEKTYCSSLFTSIAVGFVENQSTNSS</sequence>